<reference evidence="5" key="3">
    <citation type="submission" date="2023-06" db="EMBL/GenBank/DDBJ databases">
        <authorList>
            <person name="Lucena T."/>
            <person name="Sun Q."/>
        </authorList>
    </citation>
    <scope>NUCLEOTIDE SEQUENCE</scope>
    <source>
        <strain evidence="5">CECT 7184</strain>
    </source>
</reference>
<evidence type="ECO:0000256" key="2">
    <source>
        <dbReference type="SAM" id="SignalP"/>
    </source>
</evidence>
<dbReference type="PROSITE" id="PS50853">
    <property type="entry name" value="FN3"/>
    <property type="match status" value="2"/>
</dbReference>
<dbReference type="Gene3D" id="2.60.40.10">
    <property type="entry name" value="Immunoglobulins"/>
    <property type="match status" value="2"/>
</dbReference>
<proteinExistence type="predicted"/>
<accession>A0ABT8D1B1</accession>
<evidence type="ECO:0000313" key="4">
    <source>
        <dbReference type="EMBL" id="MDN3705771.1"/>
    </source>
</evidence>
<name>A0ABT8D1B1_9FLAO</name>
<evidence type="ECO:0000313" key="6">
    <source>
        <dbReference type="Proteomes" id="UP001242368"/>
    </source>
</evidence>
<protein>
    <submittedName>
        <fullName evidence="5">Fibronectin type III domain-containing protein</fullName>
    </submittedName>
</protein>
<dbReference type="CDD" id="cd00063">
    <property type="entry name" value="FN3"/>
    <property type="match status" value="2"/>
</dbReference>
<evidence type="ECO:0000313" key="5">
    <source>
        <dbReference type="EMBL" id="MDN3709240.1"/>
    </source>
</evidence>
<organism evidence="5 6">
    <name type="scientific">Paenimyroides ceti</name>
    <dbReference type="NCBI Taxonomy" id="395087"/>
    <lineage>
        <taxon>Bacteria</taxon>
        <taxon>Pseudomonadati</taxon>
        <taxon>Bacteroidota</taxon>
        <taxon>Flavobacteriia</taxon>
        <taxon>Flavobacteriales</taxon>
        <taxon>Flavobacteriaceae</taxon>
        <taxon>Paenimyroides</taxon>
    </lineage>
</organism>
<keyword evidence="6" id="KW-1185">Reference proteome</keyword>
<dbReference type="SMART" id="SM00060">
    <property type="entry name" value="FN3"/>
    <property type="match status" value="2"/>
</dbReference>
<dbReference type="NCBIfam" id="TIGR04183">
    <property type="entry name" value="Por_Secre_tail"/>
    <property type="match status" value="1"/>
</dbReference>
<dbReference type="Pfam" id="PF18962">
    <property type="entry name" value="Por_Secre_tail"/>
    <property type="match status" value="1"/>
</dbReference>
<dbReference type="InterPro" id="IPR044023">
    <property type="entry name" value="Ig_7"/>
</dbReference>
<dbReference type="SUPFAM" id="SSF49265">
    <property type="entry name" value="Fibronectin type III"/>
    <property type="match status" value="2"/>
</dbReference>
<reference evidence="5" key="1">
    <citation type="journal article" date="2014" name="Int. J. Syst. Evol. Microbiol.">
        <title>Complete genome of a new Firmicutes species belonging to the dominant human colonic microbiota ('Ruminococcus bicirculans') reveals two chromosomes and a selective capacity to utilize plant glucans.</title>
        <authorList>
            <consortium name="NISC Comparative Sequencing Program"/>
            <person name="Wegmann U."/>
            <person name="Louis P."/>
            <person name="Goesmann A."/>
            <person name="Henrissat B."/>
            <person name="Duncan S.H."/>
            <person name="Flint H.J."/>
        </authorList>
    </citation>
    <scope>NUCLEOTIDE SEQUENCE</scope>
    <source>
        <strain evidence="5">CECT 7184</strain>
    </source>
</reference>
<reference evidence="6" key="2">
    <citation type="journal article" date="2019" name="Int. J. Syst. Evol. Microbiol.">
        <title>The Global Catalogue of Microorganisms (GCM) 10K type strain sequencing project: providing services to taxonomists for standard genome sequencing and annotation.</title>
        <authorList>
            <consortium name="The Broad Institute Genomics Platform"/>
            <consortium name="The Broad Institute Genome Sequencing Center for Infectious Disease"/>
            <person name="Wu L."/>
            <person name="Ma J."/>
        </authorList>
    </citation>
    <scope>NUCLEOTIDE SEQUENCE [LARGE SCALE GENOMIC DNA]</scope>
    <source>
        <strain evidence="6">CECT 7184</strain>
    </source>
</reference>
<dbReference type="Pfam" id="PF19081">
    <property type="entry name" value="Ig_7"/>
    <property type="match status" value="2"/>
</dbReference>
<dbReference type="InterPro" id="IPR013783">
    <property type="entry name" value="Ig-like_fold"/>
</dbReference>
<evidence type="ECO:0000256" key="1">
    <source>
        <dbReference type="ARBA" id="ARBA00022729"/>
    </source>
</evidence>
<feature type="chain" id="PRO_5045032534" evidence="2">
    <location>
        <begin position="20"/>
        <end position="1663"/>
    </location>
</feature>
<sequence length="1663" mass="175416">MKKIYLLLLALLLTVPVLSQEVTIGTGTSTQVYPLGNYYGYERSASLYKASELVNTGNIAALSWYANTGGSGARPIKIYLKETTANTITASNWASMTAGATLVYDGSMTPIVGWNLFILTATFNYSGSLNNLLVLVEANYGGTGNGGGTSGNGIRYSTSANTHMYVRADNSPPTISGTVTGNRPNLKLNFGPLITCFAPATVSVSAVGSSTATISWTASVPAPDSGYEYEVRTTGAPGSGATGLVTTGTVGAGIVTADITQLTPNTSYVIYVRANCGNSNFSLWTNGTPITTSCVSVDVPYTVPIDAVTVPAIPSCVTVQNVNNDNKTWISYAVQTGFTGKVMGYPYHGTNAANDWFYTQGLNLTAGQSYRLKFKYRDTGYVEKLRVSYGTSVVNTAMTNELFTVTTGTASATIEKVIDFIPTTTGVYYIGFQAYSDANKNILYVGDISVDVSPTCFVPANVVVNGITKNASVISWTAPTPAPANGYEYEIRTSGNPGETAGLVQQGVTAAGVTTATITQLLSSTDYQVYVRSVCSSLDSSVWTPVKAFKTLCDYPDLVTTTPDTICGVGQAELAATYTAGTVKWYAAATGGAALATGNTFTTPEISATTSYWVSSNISGGANTAGRTAPLTNSTYMDTDTGLVFNVVESVELQSVAVYSTAAGTINIKIVNSAGTELYATGNVNVTNGGITTPNIIPLNFTVPTGTGYRMVIKSHSGANLVRESAIGGFPYTGTDGNLVVTNGYFLGTSASYYYFYDIQYIGGCSSPRTEVVATVTTPPVLTLSETEIAICNGSSSDAVTVTAGASDYDVYTWSPATGVSGDAQNGWVFNPSVSTAYTLTASQSAGDLCAVIKELQINVNAIPEFESLPEEINICVGEIQELDGGVVLGLQELINETFSNGTTLPANWQSQGGGVSVANANTAGGTANQLRITGSSFSSVTRRAYYGPIDTSGLQELTLQWRNYLSHYSSAYNYSVKVQTSSNGTTWNNTSWITNPVTATQAAGIVSTVINTADVGSSTFYVSFTVEGVDFGMYDWNIDDVLLTADQEYELEWSPLDNLYEDAEATIPYNGATPLVKVYYKADTAQAATPYTLTITNPANCSVENTVEITALEKPVIDPIANPLLFCEATNVVDITVNTNNEDNIIKWYASLTATAELTQISQSGTYYVQASNIACSSERMAVQITIVGAQLPTAAETQYFCDAGTVADLSATVATGFTVRWYDAVASTTPLSTTAGLVNGAVYYAATYHAGSACESPRIPVTAVVTPTPSAIPAQSISLCQTTNFGGLQLSSVQNATLKWYASATAVQPIASTANVTNGTYYVSQTVNQCESARSQIQITVYAGLERPAAGTHNICGSGTVADLTATGAVAGAVYNWYNSATSTTPLALNTALVSGVYYVSQSISGCESPRRSVTVRVITQTAPVVNSFALCGSGTVSDLYLPTATFVSYKWYATATSTVELAQNVALTTGTYYVSRIEYGCPSQRTAVSVTILDLPSAPTGAANQSFTVNTIGEATIADLVMDQTNVVWYITALDAKNGTNPLPPVAPLVSGQTYYAVIIGTNGCPSLPTAVTVDITLGVDDFDKTNLVYYPNPTADVLNIRYKNTIDEVIVYNLLGQKVMMQRYDNNEVQLDMSGLASGNYLLELHSEGQIQIIKIVKK</sequence>
<dbReference type="EMBL" id="JAUFQU010000001">
    <property type="protein sequence ID" value="MDN3705771.1"/>
    <property type="molecule type" value="Genomic_DNA"/>
</dbReference>
<dbReference type="EMBL" id="JAUFQU010000024">
    <property type="protein sequence ID" value="MDN3709240.1"/>
    <property type="molecule type" value="Genomic_DNA"/>
</dbReference>
<feature type="signal peptide" evidence="2">
    <location>
        <begin position="1"/>
        <end position="19"/>
    </location>
</feature>
<evidence type="ECO:0000259" key="3">
    <source>
        <dbReference type="PROSITE" id="PS50853"/>
    </source>
</evidence>
<feature type="domain" description="Fibronectin type-III" evidence="3">
    <location>
        <begin position="198"/>
        <end position="295"/>
    </location>
</feature>
<keyword evidence="1 2" id="KW-0732">Signal</keyword>
<dbReference type="Pfam" id="PF00041">
    <property type="entry name" value="fn3"/>
    <property type="match status" value="2"/>
</dbReference>
<dbReference type="InterPro" id="IPR036116">
    <property type="entry name" value="FN3_sf"/>
</dbReference>
<dbReference type="Proteomes" id="UP001242368">
    <property type="component" value="Unassembled WGS sequence"/>
</dbReference>
<dbReference type="InterPro" id="IPR003961">
    <property type="entry name" value="FN3_dom"/>
</dbReference>
<gene>
    <name evidence="4" type="ORF">QW060_01365</name>
    <name evidence="5" type="ORF">QW060_19645</name>
</gene>
<comment type="caution">
    <text evidence="5">The sequence shown here is derived from an EMBL/GenBank/DDBJ whole genome shotgun (WGS) entry which is preliminary data.</text>
</comment>
<feature type="domain" description="Fibronectin type-III" evidence="3">
    <location>
        <begin position="458"/>
        <end position="554"/>
    </location>
</feature>
<dbReference type="Gene3D" id="2.60.120.200">
    <property type="match status" value="1"/>
</dbReference>
<dbReference type="InterPro" id="IPR026444">
    <property type="entry name" value="Secre_tail"/>
</dbReference>
<dbReference type="RefSeq" id="WP_290361921.1">
    <property type="nucleotide sequence ID" value="NZ_JAUFQU010000001.1"/>
</dbReference>